<dbReference type="Proteomes" id="UP000077154">
    <property type="component" value="Unassembled WGS sequence"/>
</dbReference>
<dbReference type="OrthoDB" id="3600200at2759"/>
<dbReference type="VEuPathDB" id="FungiDB:GMDG_01516"/>
<dbReference type="GeneID" id="36290132"/>
<accession>A0A177A3L1</accession>
<evidence type="ECO:0000313" key="2">
    <source>
        <dbReference type="EMBL" id="OAF56776.1"/>
    </source>
</evidence>
<organism evidence="2">
    <name type="scientific">Pseudogymnoascus destructans</name>
    <dbReference type="NCBI Taxonomy" id="655981"/>
    <lineage>
        <taxon>Eukaryota</taxon>
        <taxon>Fungi</taxon>
        <taxon>Dikarya</taxon>
        <taxon>Ascomycota</taxon>
        <taxon>Pezizomycotina</taxon>
        <taxon>Leotiomycetes</taxon>
        <taxon>Thelebolales</taxon>
        <taxon>Thelebolaceae</taxon>
        <taxon>Pseudogymnoascus</taxon>
    </lineage>
</organism>
<sequence>MPRMPPFKAPETGQTTLSFGGPRRHPGPHITALSPPPTPPRIPSSTLQSGGPNESAIVREFQAIAASSGITNEANSDIETGLVRMRKSYTREQKLRAIQYATTTMVIRNGKAQIISRYEASGKLGITPIMLKKWIESKETIASQNKASRRAKFKVQLGQEPEMEKHLVELFTSARASG</sequence>
<evidence type="ECO:0000256" key="1">
    <source>
        <dbReference type="SAM" id="MobiDB-lite"/>
    </source>
</evidence>
<name>A0A177A3L1_9PEZI</name>
<feature type="region of interest" description="Disordered" evidence="1">
    <location>
        <begin position="1"/>
        <end position="52"/>
    </location>
</feature>
<reference evidence="2" key="1">
    <citation type="submission" date="2016-03" db="EMBL/GenBank/DDBJ databases">
        <title>Updated assembly of Pseudogymnoascus destructans, the fungus causing white-nose syndrome of bats.</title>
        <authorList>
            <person name="Palmer J.M."/>
            <person name="Drees K.P."/>
            <person name="Foster J.T."/>
            <person name="Lindner D.L."/>
        </authorList>
    </citation>
    <scope>NUCLEOTIDE SEQUENCE [LARGE SCALE GENOMIC DNA]</scope>
    <source>
        <strain evidence="2">20631-21</strain>
    </source>
</reference>
<protein>
    <submittedName>
        <fullName evidence="2">Uncharacterized protein</fullName>
    </submittedName>
</protein>
<dbReference type="RefSeq" id="XP_024322068.1">
    <property type="nucleotide sequence ID" value="XM_024470661.1"/>
</dbReference>
<dbReference type="EMBL" id="KV441402">
    <property type="protein sequence ID" value="OAF56776.1"/>
    <property type="molecule type" value="Genomic_DNA"/>
</dbReference>
<proteinExistence type="predicted"/>
<gene>
    <name evidence="2" type="ORF">VC83_07082</name>
</gene>
<dbReference type="AlphaFoldDB" id="A0A177A3L1"/>